<keyword evidence="15" id="KW-1185">Reference proteome</keyword>
<protein>
    <submittedName>
        <fullName evidence="14">Osmosensor protein</fullName>
    </submittedName>
</protein>
<comment type="similarity">
    <text evidence="2">Belongs to the SHO1 family.</text>
</comment>
<dbReference type="FunFam" id="2.30.30.40:FF:000213">
    <property type="entry name" value="High osmolarity signaling protein SHO1"/>
    <property type="match status" value="1"/>
</dbReference>
<feature type="region of interest" description="Disordered" evidence="11">
    <location>
        <begin position="250"/>
        <end position="285"/>
    </location>
</feature>
<accession>A0A162NI31</accession>
<gene>
    <name evidence="14" type="ORF">CI238_06192</name>
</gene>
<dbReference type="CDD" id="cd11855">
    <property type="entry name" value="SH3_Sho1p"/>
    <property type="match status" value="1"/>
</dbReference>
<feature type="transmembrane region" description="Helical" evidence="12">
    <location>
        <begin position="113"/>
        <end position="132"/>
    </location>
</feature>
<evidence type="ECO:0000256" key="9">
    <source>
        <dbReference type="ARBA" id="ARBA00023136"/>
    </source>
</evidence>
<keyword evidence="5" id="KW-1003">Cell membrane</keyword>
<evidence type="ECO:0000256" key="8">
    <source>
        <dbReference type="ARBA" id="ARBA00023016"/>
    </source>
</evidence>
<evidence type="ECO:0000256" key="6">
    <source>
        <dbReference type="ARBA" id="ARBA00022692"/>
    </source>
</evidence>
<name>A0A162NI31_COLIC</name>
<dbReference type="STRING" id="1573173.A0A162NI31"/>
<dbReference type="EMBL" id="LFIW01000552">
    <property type="protein sequence ID" value="KZL85959.1"/>
    <property type="molecule type" value="Genomic_DNA"/>
</dbReference>
<keyword evidence="7 12" id="KW-1133">Transmembrane helix</keyword>
<feature type="transmembrane region" description="Helical" evidence="12">
    <location>
        <begin position="144"/>
        <end position="166"/>
    </location>
</feature>
<evidence type="ECO:0000256" key="10">
    <source>
        <dbReference type="PROSITE-ProRule" id="PRU00192"/>
    </source>
</evidence>
<dbReference type="InterPro" id="IPR001452">
    <property type="entry name" value="SH3_domain"/>
</dbReference>
<evidence type="ECO:0000256" key="3">
    <source>
        <dbReference type="ARBA" id="ARBA00011175"/>
    </source>
</evidence>
<dbReference type="SMART" id="SM00326">
    <property type="entry name" value="SH3"/>
    <property type="match status" value="1"/>
</dbReference>
<keyword evidence="9 12" id="KW-0472">Membrane</keyword>
<comment type="caution">
    <text evidence="14">The sequence shown here is derived from an EMBL/GenBank/DDBJ whole genome shotgun (WGS) entry which is preliminary data.</text>
</comment>
<evidence type="ECO:0000259" key="13">
    <source>
        <dbReference type="PROSITE" id="PS50002"/>
    </source>
</evidence>
<evidence type="ECO:0000256" key="4">
    <source>
        <dbReference type="ARBA" id="ARBA00022443"/>
    </source>
</evidence>
<dbReference type="GO" id="GO:0005886">
    <property type="term" value="C:plasma membrane"/>
    <property type="evidence" value="ECO:0007669"/>
    <property type="project" value="UniProtKB-SubCell"/>
</dbReference>
<feature type="non-terminal residue" evidence="14">
    <location>
        <position position="1"/>
    </location>
</feature>
<evidence type="ECO:0000313" key="14">
    <source>
        <dbReference type="EMBL" id="KZL85959.1"/>
    </source>
</evidence>
<sequence length="347" mass="37928">LTTSRGRSTRFRKPDFNRERLSTLAPRQLILIRQTPTSFSMPSYGSLHSPSLRKMEQSRVQYGRKGINLGNIIGDPFALATVSISMLAWIIAFISSIIATTQVTSNSGSFPPFAWWTVVYMFFVIAGVFVVVASDTAQTYHVALTGYLGAALALNSLTIHSLIYSANGARQAAGAGFILMAMVTIVWIFYFGSAPSAKPRAYLDSFALQKESHSRQMMYGGGRPETSTSVQPPQMYTSAQLNGFENPSPVQGISTTQTRNSGVAPTFNAAPPAAKPPGQDQEVVPPTEYPYRAKAIYSYEANPDDANEISFSKHEILEVSDVSGRWWQARKETGETGIAPSNYLILL</sequence>
<evidence type="ECO:0000313" key="15">
    <source>
        <dbReference type="Proteomes" id="UP000076584"/>
    </source>
</evidence>
<dbReference type="PRINTS" id="PR00452">
    <property type="entry name" value="SH3DOMAIN"/>
</dbReference>
<keyword evidence="6 12" id="KW-0812">Transmembrane</keyword>
<dbReference type="Pfam" id="PF00018">
    <property type="entry name" value="SH3_1"/>
    <property type="match status" value="1"/>
</dbReference>
<dbReference type="Gene3D" id="2.30.30.40">
    <property type="entry name" value="SH3 Domains"/>
    <property type="match status" value="1"/>
</dbReference>
<dbReference type="PROSITE" id="PS50002">
    <property type="entry name" value="SH3"/>
    <property type="match status" value="1"/>
</dbReference>
<feature type="transmembrane region" description="Helical" evidence="12">
    <location>
        <begin position="172"/>
        <end position="192"/>
    </location>
</feature>
<dbReference type="InterPro" id="IPR036028">
    <property type="entry name" value="SH3-like_dom_sf"/>
</dbReference>
<dbReference type="InterPro" id="IPR035522">
    <property type="entry name" value="Sho1_SH3"/>
</dbReference>
<proteinExistence type="inferred from homology"/>
<evidence type="ECO:0000256" key="2">
    <source>
        <dbReference type="ARBA" id="ARBA00009739"/>
    </source>
</evidence>
<evidence type="ECO:0000256" key="7">
    <source>
        <dbReference type="ARBA" id="ARBA00022989"/>
    </source>
</evidence>
<keyword evidence="4 10" id="KW-0728">SH3 domain</keyword>
<dbReference type="GO" id="GO:0007232">
    <property type="term" value="P:osmosensory signaling pathway via Sho1 osmosensor"/>
    <property type="evidence" value="ECO:0007669"/>
    <property type="project" value="UniProtKB-ARBA"/>
</dbReference>
<comment type="subcellular location">
    <subcellularLocation>
        <location evidence="1">Cell membrane</location>
        <topology evidence="1">Multi-pass membrane protein</topology>
    </subcellularLocation>
</comment>
<evidence type="ECO:0000256" key="1">
    <source>
        <dbReference type="ARBA" id="ARBA00004651"/>
    </source>
</evidence>
<evidence type="ECO:0000256" key="12">
    <source>
        <dbReference type="SAM" id="Phobius"/>
    </source>
</evidence>
<evidence type="ECO:0000256" key="5">
    <source>
        <dbReference type="ARBA" id="ARBA00022475"/>
    </source>
</evidence>
<organism evidence="14 15">
    <name type="scientific">Colletotrichum incanum</name>
    <name type="common">Soybean anthracnose fungus</name>
    <dbReference type="NCBI Taxonomy" id="1573173"/>
    <lineage>
        <taxon>Eukaryota</taxon>
        <taxon>Fungi</taxon>
        <taxon>Dikarya</taxon>
        <taxon>Ascomycota</taxon>
        <taxon>Pezizomycotina</taxon>
        <taxon>Sordariomycetes</taxon>
        <taxon>Hypocreomycetidae</taxon>
        <taxon>Glomerellales</taxon>
        <taxon>Glomerellaceae</taxon>
        <taxon>Colletotrichum</taxon>
        <taxon>Colletotrichum spaethianum species complex</taxon>
    </lineage>
</organism>
<dbReference type="SUPFAM" id="SSF50044">
    <property type="entry name" value="SH3-domain"/>
    <property type="match status" value="1"/>
</dbReference>
<feature type="compositionally biased region" description="Polar residues" evidence="11">
    <location>
        <begin position="250"/>
        <end position="263"/>
    </location>
</feature>
<reference evidence="14" key="1">
    <citation type="submission" date="2015-06" db="EMBL/GenBank/DDBJ databases">
        <title>Survival trade-offs in plant roots during colonization by closely related pathogenic and mutualistic fungi.</title>
        <authorList>
            <person name="Hacquard S."/>
            <person name="Kracher B."/>
            <person name="Hiruma K."/>
            <person name="Weinman A."/>
            <person name="Muench P."/>
            <person name="Garrido Oter R."/>
            <person name="Ver Loren van Themaat E."/>
            <person name="Dallerey J.-F."/>
            <person name="Damm U."/>
            <person name="Henrissat B."/>
            <person name="Lespinet O."/>
            <person name="Thon M."/>
            <person name="Kemen E."/>
            <person name="McHardy A.C."/>
            <person name="Schulze-Lefert P."/>
            <person name="O'Connell R.J."/>
        </authorList>
    </citation>
    <scope>NUCLEOTIDE SEQUENCE [LARGE SCALE GENOMIC DNA]</scope>
    <source>
        <strain evidence="14">MAFF 238704</strain>
    </source>
</reference>
<keyword evidence="8" id="KW-0346">Stress response</keyword>
<comment type="subunit">
    <text evidence="3">Forms homooligomers.</text>
</comment>
<feature type="transmembrane region" description="Helical" evidence="12">
    <location>
        <begin position="77"/>
        <end position="101"/>
    </location>
</feature>
<feature type="domain" description="SH3" evidence="13">
    <location>
        <begin position="288"/>
        <end position="347"/>
    </location>
</feature>
<evidence type="ECO:0000256" key="11">
    <source>
        <dbReference type="SAM" id="MobiDB-lite"/>
    </source>
</evidence>
<dbReference type="AlphaFoldDB" id="A0A162NI31"/>
<dbReference type="Proteomes" id="UP000076584">
    <property type="component" value="Unassembled WGS sequence"/>
</dbReference>